<dbReference type="PANTHER" id="PTHR19879">
    <property type="entry name" value="TRANSCRIPTION INITIATION FACTOR TFIID"/>
    <property type="match status" value="1"/>
</dbReference>
<proteinExistence type="predicted"/>
<evidence type="ECO:0000313" key="2">
    <source>
        <dbReference type="Proteomes" id="UP000324917"/>
    </source>
</evidence>
<dbReference type="SUPFAM" id="SSF82171">
    <property type="entry name" value="DPP6 N-terminal domain-like"/>
    <property type="match status" value="1"/>
</dbReference>
<evidence type="ECO:0000313" key="1">
    <source>
        <dbReference type="EMBL" id="GCA76471.1"/>
    </source>
</evidence>
<dbReference type="RefSeq" id="WP_002756787.1">
    <property type="nucleotide sequence ID" value="NZ_BHVP01000074.1"/>
</dbReference>
<dbReference type="Gene3D" id="2.130.10.10">
    <property type="entry name" value="YVTN repeat-like/Quinoprotein amine dehydrogenase"/>
    <property type="match status" value="2"/>
</dbReference>
<dbReference type="InterPro" id="IPR015943">
    <property type="entry name" value="WD40/YVTN_repeat-like_dom_sf"/>
</dbReference>
<dbReference type="EMBL" id="BHVP01000074">
    <property type="protein sequence ID" value="GCA76471.1"/>
    <property type="molecule type" value="Genomic_DNA"/>
</dbReference>
<name>A0A5A5RTK1_MICAE</name>
<gene>
    <name evidence="1" type="ORF">MiTe_03317</name>
</gene>
<sequence length="191" mass="21255">MKDAIQFQKPNYQIRSLTFSPNGQFLATIGENADKYQTVVLWETASSRELAQLDANIEPPGILQVLFSPDSQIVLTVQGFLGQVTLWKMPSGEKLKELSIGNLVAISPNSQILAATHFPIYEPEDFESRHSTIGLYSLTGESLGHLEGNEHYIYDLQISPDGQYLAAIDHPRGEESGTLRLWNLSPFSSFN</sequence>
<reference evidence="1 2" key="1">
    <citation type="submission" date="2018-09" db="EMBL/GenBank/DDBJ databases">
        <title>Evolutionary history of phycoerythrin pigmentation in the water bloom-forming cyanobacterium Microcystis aeruginosa.</title>
        <authorList>
            <person name="Tanabe Y."/>
            <person name="Tanabe Y."/>
            <person name="Yamaguchi H."/>
        </authorList>
    </citation>
    <scope>NUCLEOTIDE SEQUENCE [LARGE SCALE GENOMIC DNA]</scope>
    <source>
        <strain evidence="1 2">NIES-2520</strain>
    </source>
</reference>
<comment type="caution">
    <text evidence="1">The sequence shown here is derived from an EMBL/GenBank/DDBJ whole genome shotgun (WGS) entry which is preliminary data.</text>
</comment>
<evidence type="ECO:0008006" key="3">
    <source>
        <dbReference type="Google" id="ProtNLM"/>
    </source>
</evidence>
<dbReference type="InterPro" id="IPR001680">
    <property type="entry name" value="WD40_rpt"/>
</dbReference>
<protein>
    <recommendedName>
        <fullName evidence="3">Protein TolB</fullName>
    </recommendedName>
</protein>
<dbReference type="AlphaFoldDB" id="A0A5A5RTK1"/>
<accession>A0A5A5RTK1</accession>
<dbReference type="Pfam" id="PF00400">
    <property type="entry name" value="WD40"/>
    <property type="match status" value="2"/>
</dbReference>
<dbReference type="SMART" id="SM00320">
    <property type="entry name" value="WD40"/>
    <property type="match status" value="3"/>
</dbReference>
<dbReference type="PANTHER" id="PTHR19879:SF9">
    <property type="entry name" value="TRANSCRIPTION INITIATION FACTOR TFIID SUBUNIT 5"/>
    <property type="match status" value="1"/>
</dbReference>
<organism evidence="1 2">
    <name type="scientific">Microcystis aeruginosa NIES-2520</name>
    <dbReference type="NCBI Taxonomy" id="2303982"/>
    <lineage>
        <taxon>Bacteria</taxon>
        <taxon>Bacillati</taxon>
        <taxon>Cyanobacteriota</taxon>
        <taxon>Cyanophyceae</taxon>
        <taxon>Oscillatoriophycideae</taxon>
        <taxon>Chroococcales</taxon>
        <taxon>Microcystaceae</taxon>
        <taxon>Microcystis</taxon>
    </lineage>
</organism>
<dbReference type="Proteomes" id="UP000324917">
    <property type="component" value="Unassembled WGS sequence"/>
</dbReference>